<sequence>MLARFLVSRPLPFDASQADVRLSLPASDELQGIALSISSEGAYSALLRDTYRAEAPGLVRYFKRRMRDDEDANDLMQEAFTRLAAHMRNSLLVHPASYLQRIARNLLVDRIRSARRIETTNASALDEMPDIGTPAEQDLVIQRQDAMRLYQAAVDALPEQTRQVFIMHRVEELTYREIGERLGIAVPTVQYHLGRALSRIAQALDD</sequence>
<dbReference type="EMBL" id="CP020925">
    <property type="protein sequence ID" value="ATP19951.1"/>
    <property type="molecule type" value="Genomic_DNA"/>
</dbReference>
<evidence type="ECO:0000256" key="2">
    <source>
        <dbReference type="ARBA" id="ARBA00023015"/>
    </source>
</evidence>
<dbReference type="InterPro" id="IPR013325">
    <property type="entry name" value="RNA_pol_sigma_r2"/>
</dbReference>
<evidence type="ECO:0000256" key="4">
    <source>
        <dbReference type="ARBA" id="ARBA00023163"/>
    </source>
</evidence>
<evidence type="ECO:0000256" key="1">
    <source>
        <dbReference type="ARBA" id="ARBA00010641"/>
    </source>
</evidence>
<dbReference type="PANTHER" id="PTHR43133:SF63">
    <property type="entry name" value="RNA POLYMERASE SIGMA FACTOR FECI-RELATED"/>
    <property type="match status" value="1"/>
</dbReference>
<name>A0A2D1R518_SPHYA</name>
<evidence type="ECO:0000259" key="5">
    <source>
        <dbReference type="Pfam" id="PF04542"/>
    </source>
</evidence>
<dbReference type="InterPro" id="IPR039425">
    <property type="entry name" value="RNA_pol_sigma-70-like"/>
</dbReference>
<keyword evidence="3" id="KW-0731">Sigma factor</keyword>
<dbReference type="NCBIfam" id="TIGR02937">
    <property type="entry name" value="sigma70-ECF"/>
    <property type="match status" value="1"/>
</dbReference>
<dbReference type="Gene3D" id="1.10.10.10">
    <property type="entry name" value="Winged helix-like DNA-binding domain superfamily/Winged helix DNA-binding domain"/>
    <property type="match status" value="1"/>
</dbReference>
<dbReference type="AlphaFoldDB" id="A0A2D1R518"/>
<dbReference type="GO" id="GO:0016987">
    <property type="term" value="F:sigma factor activity"/>
    <property type="evidence" value="ECO:0007669"/>
    <property type="project" value="UniProtKB-KW"/>
</dbReference>
<gene>
    <name evidence="7" type="ORF">BV87_17155</name>
</gene>
<accession>A0A2D1R518</accession>
<dbReference type="SUPFAM" id="SSF88946">
    <property type="entry name" value="Sigma2 domain of RNA polymerase sigma factors"/>
    <property type="match status" value="1"/>
</dbReference>
<dbReference type="GO" id="GO:0003677">
    <property type="term" value="F:DNA binding"/>
    <property type="evidence" value="ECO:0007669"/>
    <property type="project" value="InterPro"/>
</dbReference>
<proteinExistence type="inferred from homology"/>
<evidence type="ECO:0000259" key="6">
    <source>
        <dbReference type="Pfam" id="PF08281"/>
    </source>
</evidence>
<dbReference type="InterPro" id="IPR013249">
    <property type="entry name" value="RNA_pol_sigma70_r4_t2"/>
</dbReference>
<evidence type="ECO:0008006" key="9">
    <source>
        <dbReference type="Google" id="ProtNLM"/>
    </source>
</evidence>
<dbReference type="Pfam" id="PF08281">
    <property type="entry name" value="Sigma70_r4_2"/>
    <property type="match status" value="1"/>
</dbReference>
<organism evidence="7 8">
    <name type="scientific">Sphingobium yanoikuyae</name>
    <name type="common">Sphingomonas yanoikuyae</name>
    <dbReference type="NCBI Taxonomy" id="13690"/>
    <lineage>
        <taxon>Bacteria</taxon>
        <taxon>Pseudomonadati</taxon>
        <taxon>Pseudomonadota</taxon>
        <taxon>Alphaproteobacteria</taxon>
        <taxon>Sphingomonadales</taxon>
        <taxon>Sphingomonadaceae</taxon>
        <taxon>Sphingobium</taxon>
    </lineage>
</organism>
<dbReference type="SUPFAM" id="SSF88659">
    <property type="entry name" value="Sigma3 and sigma4 domains of RNA polymerase sigma factors"/>
    <property type="match status" value="1"/>
</dbReference>
<dbReference type="InterPro" id="IPR007627">
    <property type="entry name" value="RNA_pol_sigma70_r2"/>
</dbReference>
<dbReference type="InterPro" id="IPR013324">
    <property type="entry name" value="RNA_pol_sigma_r3/r4-like"/>
</dbReference>
<dbReference type="CDD" id="cd06171">
    <property type="entry name" value="Sigma70_r4"/>
    <property type="match status" value="1"/>
</dbReference>
<comment type="similarity">
    <text evidence="1">Belongs to the sigma-70 factor family. ECF subfamily.</text>
</comment>
<dbReference type="PANTHER" id="PTHR43133">
    <property type="entry name" value="RNA POLYMERASE ECF-TYPE SIGMA FACTO"/>
    <property type="match status" value="1"/>
</dbReference>
<evidence type="ECO:0000313" key="8">
    <source>
        <dbReference type="Proteomes" id="UP000037029"/>
    </source>
</evidence>
<protein>
    <recommendedName>
        <fullName evidence="9">Sigma-70 family RNA polymerase sigma factor</fullName>
    </recommendedName>
</protein>
<keyword evidence="4" id="KW-0804">Transcription</keyword>
<dbReference type="InterPro" id="IPR036388">
    <property type="entry name" value="WH-like_DNA-bd_sf"/>
</dbReference>
<feature type="domain" description="RNA polymerase sigma-70 region 2" evidence="5">
    <location>
        <begin position="51"/>
        <end position="116"/>
    </location>
</feature>
<keyword evidence="2" id="KW-0805">Transcription regulation</keyword>
<dbReference type="GO" id="GO:0006352">
    <property type="term" value="P:DNA-templated transcription initiation"/>
    <property type="evidence" value="ECO:0007669"/>
    <property type="project" value="InterPro"/>
</dbReference>
<dbReference type="Pfam" id="PF04542">
    <property type="entry name" value="Sigma70_r2"/>
    <property type="match status" value="1"/>
</dbReference>
<evidence type="ECO:0000313" key="7">
    <source>
        <dbReference type="EMBL" id="ATP19951.1"/>
    </source>
</evidence>
<dbReference type="InterPro" id="IPR014284">
    <property type="entry name" value="RNA_pol_sigma-70_dom"/>
</dbReference>
<dbReference type="OrthoDB" id="9794372at2"/>
<feature type="domain" description="RNA polymerase sigma factor 70 region 4 type 2" evidence="6">
    <location>
        <begin position="149"/>
        <end position="199"/>
    </location>
</feature>
<dbReference type="Gene3D" id="1.10.1740.10">
    <property type="match status" value="1"/>
</dbReference>
<reference evidence="7 8" key="1">
    <citation type="submission" date="2017-04" db="EMBL/GenBank/DDBJ databases">
        <title>Characterization, genome and methylation analysis of a phthalic acid esters degrading strain Sphingobium yanoikuyae SHJ.</title>
        <authorList>
            <person name="Feng L."/>
        </authorList>
    </citation>
    <scope>NUCLEOTIDE SEQUENCE [LARGE SCALE GENOMIC DNA]</scope>
    <source>
        <strain evidence="7 8">SHJ</strain>
    </source>
</reference>
<evidence type="ECO:0000256" key="3">
    <source>
        <dbReference type="ARBA" id="ARBA00023082"/>
    </source>
</evidence>
<dbReference type="Proteomes" id="UP000037029">
    <property type="component" value="Chromosome"/>
</dbReference>